<name>A0A9W4UTA3_9PLEO</name>
<proteinExistence type="predicted"/>
<gene>
    <name evidence="1" type="ORF">PDIGIT_LOCUS15005</name>
</gene>
<dbReference type="AlphaFoldDB" id="A0A9W4UTA3"/>
<protein>
    <submittedName>
        <fullName evidence="1">Uncharacterized protein</fullName>
    </submittedName>
</protein>
<sequence>MCVGQQLSLAHVPSGSALSLRSNARSIRLCAHGVDISGRCLLADFFVYIFVACSRACSRSLTDLAGFEIGRRNSPGLKEVGVDHSSVGAIVGGEGHYGVAVFHVNDRALEADFVCAKSPIWQPDGSGYLRRHGCGERQHGEWQRRQHIGGLME</sequence>
<organism evidence="1 2">
    <name type="scientific">Periconia digitata</name>
    <dbReference type="NCBI Taxonomy" id="1303443"/>
    <lineage>
        <taxon>Eukaryota</taxon>
        <taxon>Fungi</taxon>
        <taxon>Dikarya</taxon>
        <taxon>Ascomycota</taxon>
        <taxon>Pezizomycotina</taxon>
        <taxon>Dothideomycetes</taxon>
        <taxon>Pleosporomycetidae</taxon>
        <taxon>Pleosporales</taxon>
        <taxon>Massarineae</taxon>
        <taxon>Periconiaceae</taxon>
        <taxon>Periconia</taxon>
    </lineage>
</organism>
<evidence type="ECO:0000313" key="2">
    <source>
        <dbReference type="Proteomes" id="UP001152607"/>
    </source>
</evidence>
<keyword evidence="2" id="KW-1185">Reference proteome</keyword>
<comment type="caution">
    <text evidence="1">The sequence shown here is derived from an EMBL/GenBank/DDBJ whole genome shotgun (WGS) entry which is preliminary data.</text>
</comment>
<evidence type="ECO:0000313" key="1">
    <source>
        <dbReference type="EMBL" id="CAI6341805.1"/>
    </source>
</evidence>
<accession>A0A9W4UTA3</accession>
<reference evidence="1" key="1">
    <citation type="submission" date="2023-01" db="EMBL/GenBank/DDBJ databases">
        <authorList>
            <person name="Van Ghelder C."/>
            <person name="Rancurel C."/>
        </authorList>
    </citation>
    <scope>NUCLEOTIDE SEQUENCE</scope>
    <source>
        <strain evidence="1">CNCM I-4278</strain>
    </source>
</reference>
<dbReference type="Proteomes" id="UP001152607">
    <property type="component" value="Unassembled WGS sequence"/>
</dbReference>
<dbReference type="EMBL" id="CAOQHR010000012">
    <property type="protein sequence ID" value="CAI6341805.1"/>
    <property type="molecule type" value="Genomic_DNA"/>
</dbReference>